<evidence type="ECO:0000256" key="1">
    <source>
        <dbReference type="ARBA" id="ARBA00004167"/>
    </source>
</evidence>
<feature type="domain" description="Gnk2-homologous" evidence="18">
    <location>
        <begin position="30"/>
        <end position="132"/>
    </location>
</feature>
<dbReference type="PROSITE" id="PS50011">
    <property type="entry name" value="PROTEIN_KINASE_DOM"/>
    <property type="match status" value="1"/>
</dbReference>
<evidence type="ECO:0000256" key="12">
    <source>
        <dbReference type="ARBA" id="ARBA00023170"/>
    </source>
</evidence>
<keyword evidence="10 15" id="KW-1133">Transmembrane helix</keyword>
<evidence type="ECO:0000256" key="10">
    <source>
        <dbReference type="ARBA" id="ARBA00022989"/>
    </source>
</evidence>
<sequence length="656" mass="72904">MVRFNIIFLTFLPVSFVIATTHNALYIGYNCTGSTNSSLDSNRASPSYLYNLYNLLGAFTLQASKTAYYNSSLGETPNCVYAFFICRFDQDSRSCSSCINEAKNRILKACPYQTEAIIWYENCMMRYSRFSFFGKMDVSPWVPITAPQNISKSQVTHFASSMRKSMTDLATLVADVPPPGAKFKTTMVNISGFGNLYETAQCVPELTAKDCHLCLTTAIERVAISVSARALLPSCIVWYQTTPFYNSSAITYPFFNSTSGTHPPPTTATEKKNRSSHIVAAVSVPIVLAILLLSGAWFCIYRHKRRKPSSDMEDIVGLESLQFDFRTIKDATGNFSLRNKLGQGGFGVVYKGKLQDGQEIAVKRLSIYSGQGTSEFKTEILLAAKLQHNNLVKLLGFSLHGEEKLLVYELLPNSSLDKVLFGQNKDLTLDWKTRYKILLGTARGLLYLHEDSRLKIIHRDLKSSNILLDETMNPKITDFGLARLVGRDQNHADTSKIAGTYGYMAPEYALTGRFSVMSDAYSFGIIALELISGHMCSSVAFPYHEESLPLRAWNLWKDNATIDLIDPKLDGNFSSDEMSRSIHIGLLCIQEDSNKRPTMATIVSALNGHQVALSEPEPPLIGPSTNIACGFHQNLGLSSSNEFLSNTDNITEVYPR</sequence>
<feature type="transmembrane region" description="Helical" evidence="15">
    <location>
        <begin position="278"/>
        <end position="300"/>
    </location>
</feature>
<dbReference type="InterPro" id="IPR008271">
    <property type="entry name" value="Ser/Thr_kinase_AS"/>
</dbReference>
<evidence type="ECO:0000256" key="9">
    <source>
        <dbReference type="ARBA" id="ARBA00022840"/>
    </source>
</evidence>
<keyword evidence="13" id="KW-0325">Glycoprotein</keyword>
<evidence type="ECO:0000256" key="14">
    <source>
        <dbReference type="PROSITE-ProRule" id="PRU10141"/>
    </source>
</evidence>
<evidence type="ECO:0000256" key="4">
    <source>
        <dbReference type="ARBA" id="ARBA00022692"/>
    </source>
</evidence>
<feature type="binding site" evidence="14">
    <location>
        <position position="363"/>
    </location>
    <ligand>
        <name>ATP</name>
        <dbReference type="ChEBI" id="CHEBI:30616"/>
    </ligand>
</feature>
<gene>
    <name evidence="20" type="primary">LOC110776347</name>
</gene>
<evidence type="ECO:0000259" key="17">
    <source>
        <dbReference type="PROSITE" id="PS50011"/>
    </source>
</evidence>
<dbReference type="Gene3D" id="3.30.200.20">
    <property type="entry name" value="Phosphorylase Kinase, domain 1"/>
    <property type="match status" value="1"/>
</dbReference>
<evidence type="ECO:0000259" key="18">
    <source>
        <dbReference type="PROSITE" id="PS51473"/>
    </source>
</evidence>
<dbReference type="GeneID" id="110776347"/>
<reference evidence="20" key="2">
    <citation type="submission" date="2025-08" db="UniProtKB">
        <authorList>
            <consortium name="RefSeq"/>
        </authorList>
    </citation>
    <scope>IDENTIFICATION</scope>
    <source>
        <tissue evidence="20">Leaf</tissue>
    </source>
</reference>
<evidence type="ECO:0000256" key="5">
    <source>
        <dbReference type="ARBA" id="ARBA00022729"/>
    </source>
</evidence>
<protein>
    <submittedName>
        <fullName evidence="20">Cysteine-rich receptor-like protein kinase 25</fullName>
    </submittedName>
</protein>
<dbReference type="InterPro" id="IPR017441">
    <property type="entry name" value="Protein_kinase_ATP_BS"/>
</dbReference>
<dbReference type="InterPro" id="IPR002902">
    <property type="entry name" value="GNK2"/>
</dbReference>
<dbReference type="PANTHER" id="PTHR27002:SF1080">
    <property type="entry name" value="CYSTEINE-RICH RECEPTOR-LIKE PROTEIN KINASE 29"/>
    <property type="match status" value="1"/>
</dbReference>
<dbReference type="RefSeq" id="XP_056686608.1">
    <property type="nucleotide sequence ID" value="XM_056830630.1"/>
</dbReference>
<dbReference type="InterPro" id="IPR001245">
    <property type="entry name" value="Ser-Thr/Tyr_kinase_cat_dom"/>
</dbReference>
<keyword evidence="8" id="KW-0418">Kinase</keyword>
<dbReference type="CDD" id="cd14066">
    <property type="entry name" value="STKc_IRAK"/>
    <property type="match status" value="1"/>
</dbReference>
<evidence type="ECO:0000256" key="6">
    <source>
        <dbReference type="ARBA" id="ARBA00022737"/>
    </source>
</evidence>
<dbReference type="PROSITE" id="PS51473">
    <property type="entry name" value="GNK2"/>
    <property type="match status" value="2"/>
</dbReference>
<evidence type="ECO:0000256" key="16">
    <source>
        <dbReference type="SAM" id="SignalP"/>
    </source>
</evidence>
<keyword evidence="2" id="KW-0723">Serine/threonine-protein kinase</keyword>
<comment type="subcellular location">
    <subcellularLocation>
        <location evidence="1">Membrane</location>
        <topology evidence="1">Single-pass membrane protein</topology>
    </subcellularLocation>
</comment>
<dbReference type="SMART" id="SM00220">
    <property type="entry name" value="S_TKc"/>
    <property type="match status" value="1"/>
</dbReference>
<evidence type="ECO:0000256" key="8">
    <source>
        <dbReference type="ARBA" id="ARBA00022777"/>
    </source>
</evidence>
<dbReference type="Pfam" id="PF07714">
    <property type="entry name" value="PK_Tyr_Ser-Thr"/>
    <property type="match status" value="1"/>
</dbReference>
<feature type="domain" description="Protein kinase" evidence="17">
    <location>
        <begin position="335"/>
        <end position="612"/>
    </location>
</feature>
<feature type="domain" description="Gnk2-homologous" evidence="18">
    <location>
        <begin position="138"/>
        <end position="244"/>
    </location>
</feature>
<keyword evidence="9 14" id="KW-0067">ATP-binding</keyword>
<dbReference type="PROSITE" id="PS00108">
    <property type="entry name" value="PROTEIN_KINASE_ST"/>
    <property type="match status" value="1"/>
</dbReference>
<dbReference type="InterPro" id="IPR000719">
    <property type="entry name" value="Prot_kinase_dom"/>
</dbReference>
<keyword evidence="6" id="KW-0677">Repeat</keyword>
<evidence type="ECO:0000256" key="3">
    <source>
        <dbReference type="ARBA" id="ARBA00022679"/>
    </source>
</evidence>
<dbReference type="Proteomes" id="UP000813463">
    <property type="component" value="Chromosome 6"/>
</dbReference>
<dbReference type="InterPro" id="IPR011009">
    <property type="entry name" value="Kinase-like_dom_sf"/>
</dbReference>
<reference evidence="19" key="1">
    <citation type="journal article" date="2021" name="Nat. Commun.">
        <title>Genomic analyses provide insights into spinach domestication and the genetic basis of agronomic traits.</title>
        <authorList>
            <person name="Cai X."/>
            <person name="Sun X."/>
            <person name="Xu C."/>
            <person name="Sun H."/>
            <person name="Wang X."/>
            <person name="Ge C."/>
            <person name="Zhang Z."/>
            <person name="Wang Q."/>
            <person name="Fei Z."/>
            <person name="Jiao C."/>
            <person name="Wang Q."/>
        </authorList>
    </citation>
    <scope>NUCLEOTIDE SEQUENCE [LARGE SCALE GENOMIC DNA]</scope>
    <source>
        <strain evidence="19">cv. Varoflay</strain>
    </source>
</reference>
<organism evidence="19 20">
    <name type="scientific">Spinacia oleracea</name>
    <name type="common">Spinach</name>
    <dbReference type="NCBI Taxonomy" id="3562"/>
    <lineage>
        <taxon>Eukaryota</taxon>
        <taxon>Viridiplantae</taxon>
        <taxon>Streptophyta</taxon>
        <taxon>Embryophyta</taxon>
        <taxon>Tracheophyta</taxon>
        <taxon>Spermatophyta</taxon>
        <taxon>Magnoliopsida</taxon>
        <taxon>eudicotyledons</taxon>
        <taxon>Gunneridae</taxon>
        <taxon>Pentapetalae</taxon>
        <taxon>Caryophyllales</taxon>
        <taxon>Chenopodiaceae</taxon>
        <taxon>Chenopodioideae</taxon>
        <taxon>Anserineae</taxon>
        <taxon>Spinacia</taxon>
    </lineage>
</organism>
<evidence type="ECO:0000256" key="7">
    <source>
        <dbReference type="ARBA" id="ARBA00022741"/>
    </source>
</evidence>
<dbReference type="InterPro" id="IPR038408">
    <property type="entry name" value="GNK2_sf"/>
</dbReference>
<evidence type="ECO:0000256" key="15">
    <source>
        <dbReference type="SAM" id="Phobius"/>
    </source>
</evidence>
<keyword evidence="3" id="KW-0808">Transferase</keyword>
<keyword evidence="19" id="KW-1185">Reference proteome</keyword>
<evidence type="ECO:0000313" key="19">
    <source>
        <dbReference type="Proteomes" id="UP000813463"/>
    </source>
</evidence>
<dbReference type="PANTHER" id="PTHR27002">
    <property type="entry name" value="RECEPTOR-LIKE SERINE/THREONINE-PROTEIN KINASE SD1-8"/>
    <property type="match status" value="1"/>
</dbReference>
<dbReference type="PROSITE" id="PS00107">
    <property type="entry name" value="PROTEIN_KINASE_ATP"/>
    <property type="match status" value="1"/>
</dbReference>
<dbReference type="CDD" id="cd23509">
    <property type="entry name" value="Gnk2-like"/>
    <property type="match status" value="2"/>
</dbReference>
<proteinExistence type="predicted"/>
<keyword evidence="7 14" id="KW-0547">Nucleotide-binding</keyword>
<accession>A0ABM3QTE1</accession>
<keyword evidence="12" id="KW-0675">Receptor</keyword>
<keyword evidence="5 16" id="KW-0732">Signal</keyword>
<evidence type="ECO:0000256" key="2">
    <source>
        <dbReference type="ARBA" id="ARBA00022527"/>
    </source>
</evidence>
<dbReference type="Pfam" id="PF01657">
    <property type="entry name" value="Stress-antifung"/>
    <property type="match status" value="2"/>
</dbReference>
<evidence type="ECO:0000256" key="11">
    <source>
        <dbReference type="ARBA" id="ARBA00023136"/>
    </source>
</evidence>
<feature type="chain" id="PRO_5047516207" evidence="16">
    <location>
        <begin position="20"/>
        <end position="656"/>
    </location>
</feature>
<keyword evidence="11 15" id="KW-0472">Membrane</keyword>
<dbReference type="Gene3D" id="3.30.430.20">
    <property type="entry name" value="Gnk2 domain, C-X8-C-X2-C motif"/>
    <property type="match status" value="2"/>
</dbReference>
<evidence type="ECO:0000256" key="13">
    <source>
        <dbReference type="ARBA" id="ARBA00023180"/>
    </source>
</evidence>
<keyword evidence="4 15" id="KW-0812">Transmembrane</keyword>
<dbReference type="Gene3D" id="1.10.510.10">
    <property type="entry name" value="Transferase(Phosphotransferase) domain 1"/>
    <property type="match status" value="1"/>
</dbReference>
<dbReference type="SUPFAM" id="SSF56112">
    <property type="entry name" value="Protein kinase-like (PK-like)"/>
    <property type="match status" value="1"/>
</dbReference>
<name>A0ABM3QTE1_SPIOL</name>
<feature type="signal peptide" evidence="16">
    <location>
        <begin position="1"/>
        <end position="19"/>
    </location>
</feature>
<evidence type="ECO:0000313" key="20">
    <source>
        <dbReference type="RefSeq" id="XP_056686608.1"/>
    </source>
</evidence>